<sequence length="173" mass="20452">MRHETILKKLIEIRDTRSGKQAREKLDKLIKGLQVYLEEKQKDKVDIRHLMGWYLQLWNNDPPEKLMSVKYQAIIGKHLKELVKIYQQNGETTDQLKSDYEHFKKTQRKGAKGITQFRALLPAIKKAQNQERRKWTSPENERGLDFYINAAEQEEEDLSIPNVSDDDEDVPNF</sequence>
<dbReference type="Proteomes" id="UP000001366">
    <property type="component" value="Chromosome"/>
</dbReference>
<dbReference type="HOGENOM" id="CLU_1585690_0_0_0"/>
<accession>C0QSA8</accession>
<dbReference type="PaxDb" id="123214-PERMA_1791"/>
<dbReference type="RefSeq" id="WP_012676644.1">
    <property type="nucleotide sequence ID" value="NC_012440.1"/>
</dbReference>
<dbReference type="EMBL" id="CP001230">
    <property type="protein sequence ID" value="ACO04406.1"/>
    <property type="molecule type" value="Genomic_DNA"/>
</dbReference>
<dbReference type="KEGG" id="pmx:PERMA_1791"/>
<organism evidence="2 3">
    <name type="scientific">Persephonella marina (strain DSM 14350 / EX-H1)</name>
    <dbReference type="NCBI Taxonomy" id="123214"/>
    <lineage>
        <taxon>Bacteria</taxon>
        <taxon>Pseudomonadati</taxon>
        <taxon>Aquificota</taxon>
        <taxon>Aquificia</taxon>
        <taxon>Aquificales</taxon>
        <taxon>Hydrogenothermaceae</taxon>
        <taxon>Persephonella</taxon>
    </lineage>
</organism>
<reference evidence="2 3" key="1">
    <citation type="journal article" date="2009" name="J. Bacteriol.">
        <title>Complete and draft genome sequences of six members of the Aquificales.</title>
        <authorList>
            <person name="Reysenbach A.L."/>
            <person name="Hamamura N."/>
            <person name="Podar M."/>
            <person name="Griffiths E."/>
            <person name="Ferreira S."/>
            <person name="Hochstein R."/>
            <person name="Heidelberg J."/>
            <person name="Johnson J."/>
            <person name="Mead D."/>
            <person name="Pohorille A."/>
            <person name="Sarmiento M."/>
            <person name="Schweighofer K."/>
            <person name="Seshadri R."/>
            <person name="Voytek M.A."/>
        </authorList>
    </citation>
    <scope>NUCLEOTIDE SEQUENCE [LARGE SCALE GENOMIC DNA]</scope>
    <source>
        <strain evidence="3">DSM 14350 / EX-H1</strain>
    </source>
</reference>
<evidence type="ECO:0000256" key="1">
    <source>
        <dbReference type="SAM" id="MobiDB-lite"/>
    </source>
</evidence>
<gene>
    <name evidence="2" type="ordered locus">PERMA_1791</name>
</gene>
<dbReference type="OrthoDB" id="13451at2"/>
<proteinExistence type="predicted"/>
<evidence type="ECO:0000313" key="2">
    <source>
        <dbReference type="EMBL" id="ACO04406.1"/>
    </source>
</evidence>
<feature type="region of interest" description="Disordered" evidence="1">
    <location>
        <begin position="153"/>
        <end position="173"/>
    </location>
</feature>
<dbReference type="AlphaFoldDB" id="C0QSA8"/>
<protein>
    <submittedName>
        <fullName evidence="2">Uncharacterized protein</fullName>
    </submittedName>
</protein>
<evidence type="ECO:0000313" key="3">
    <source>
        <dbReference type="Proteomes" id="UP000001366"/>
    </source>
</evidence>
<name>C0QSA8_PERMH</name>
<dbReference type="eggNOG" id="ENOG50337CF">
    <property type="taxonomic scope" value="Bacteria"/>
</dbReference>
<keyword evidence="3" id="KW-1185">Reference proteome</keyword>
<dbReference type="STRING" id="123214.PERMA_1791"/>